<keyword evidence="5" id="KW-1185">Reference proteome</keyword>
<dbReference type="GO" id="GO:0032875">
    <property type="term" value="P:regulation of DNA endoreduplication"/>
    <property type="evidence" value="ECO:0007669"/>
    <property type="project" value="InterPro"/>
</dbReference>
<evidence type="ECO:0000256" key="2">
    <source>
        <dbReference type="ARBA" id="ARBA00023306"/>
    </source>
</evidence>
<sequence length="117" mass="13288">MSSDSTTQHHQLPQHSSPSKQGSEAMILRVVAAQEGSVEELEQCKTPTSSSNKIPMIETCPPAPRKRRRQQMQHFSSNIKRSSSNGFNYAVRHDQEVESFFDSTFELARVHKRCRSV</sequence>
<dbReference type="PANTHER" id="PTHR33142:SF105">
    <property type="match status" value="1"/>
</dbReference>
<dbReference type="Proteomes" id="UP000501690">
    <property type="component" value="Linkage Group LG3"/>
</dbReference>
<dbReference type="OrthoDB" id="662905at2759"/>
<feature type="region of interest" description="Disordered" evidence="3">
    <location>
        <begin position="1"/>
        <end position="25"/>
    </location>
</feature>
<evidence type="ECO:0000313" key="5">
    <source>
        <dbReference type="Proteomes" id="UP000501690"/>
    </source>
</evidence>
<dbReference type="InterPro" id="IPR040389">
    <property type="entry name" value="SMR"/>
</dbReference>
<dbReference type="Gramene" id="Vigun11g133500.1.v1.2">
    <property type="protein sequence ID" value="Vigun11g133500.1.v1.2.CDS.1"/>
    <property type="gene ID" value="Vigun11g133500.v1.2"/>
</dbReference>
<evidence type="ECO:0000313" key="4">
    <source>
        <dbReference type="EMBL" id="QCD88108.1"/>
    </source>
</evidence>
<evidence type="ECO:0000256" key="3">
    <source>
        <dbReference type="SAM" id="MobiDB-lite"/>
    </source>
</evidence>
<dbReference type="GO" id="GO:0004860">
    <property type="term" value="F:protein kinase inhibitor activity"/>
    <property type="evidence" value="ECO:0007669"/>
    <property type="project" value="UniProtKB-KW"/>
</dbReference>
<accession>A0A4D6LHW4</accession>
<protein>
    <submittedName>
        <fullName evidence="4">Uncharacterized protein</fullName>
    </submittedName>
</protein>
<dbReference type="EMBL" id="CP039347">
    <property type="protein sequence ID" value="QCD88108.1"/>
    <property type="molecule type" value="Genomic_DNA"/>
</dbReference>
<keyword evidence="2" id="KW-0131">Cell cycle</keyword>
<proteinExistence type="predicted"/>
<feature type="region of interest" description="Disordered" evidence="3">
    <location>
        <begin position="38"/>
        <end position="86"/>
    </location>
</feature>
<name>A0A4D6LHW4_VIGUN</name>
<reference evidence="4 5" key="1">
    <citation type="submission" date="2019-04" db="EMBL/GenBank/DDBJ databases">
        <title>An improved genome assembly and genetic linkage map for asparagus bean, Vigna unguiculata ssp. sesquipedialis.</title>
        <authorList>
            <person name="Xia Q."/>
            <person name="Zhang R."/>
            <person name="Dong Y."/>
        </authorList>
    </citation>
    <scope>NUCLEOTIDE SEQUENCE [LARGE SCALE GENOMIC DNA]</scope>
    <source>
        <tissue evidence="4">Leaf</tissue>
    </source>
</reference>
<feature type="compositionally biased region" description="Polar residues" evidence="3">
    <location>
        <begin position="72"/>
        <end position="86"/>
    </location>
</feature>
<feature type="compositionally biased region" description="Polar residues" evidence="3">
    <location>
        <begin position="1"/>
        <end position="22"/>
    </location>
</feature>
<keyword evidence="1" id="KW-0649">Protein kinase inhibitor</keyword>
<organism evidence="4 5">
    <name type="scientific">Vigna unguiculata</name>
    <name type="common">Cowpea</name>
    <dbReference type="NCBI Taxonomy" id="3917"/>
    <lineage>
        <taxon>Eukaryota</taxon>
        <taxon>Viridiplantae</taxon>
        <taxon>Streptophyta</taxon>
        <taxon>Embryophyta</taxon>
        <taxon>Tracheophyta</taxon>
        <taxon>Spermatophyta</taxon>
        <taxon>Magnoliopsida</taxon>
        <taxon>eudicotyledons</taxon>
        <taxon>Gunneridae</taxon>
        <taxon>Pentapetalae</taxon>
        <taxon>rosids</taxon>
        <taxon>fabids</taxon>
        <taxon>Fabales</taxon>
        <taxon>Fabaceae</taxon>
        <taxon>Papilionoideae</taxon>
        <taxon>50 kb inversion clade</taxon>
        <taxon>NPAAA clade</taxon>
        <taxon>indigoferoid/millettioid clade</taxon>
        <taxon>Phaseoleae</taxon>
        <taxon>Vigna</taxon>
    </lineage>
</organism>
<dbReference type="PANTHER" id="PTHR33142">
    <property type="entry name" value="CYCLIN-DEPENDENT PROTEIN KINASE INHIBITOR SMR13"/>
    <property type="match status" value="1"/>
</dbReference>
<evidence type="ECO:0000256" key="1">
    <source>
        <dbReference type="ARBA" id="ARBA00023013"/>
    </source>
</evidence>
<dbReference type="AlphaFoldDB" id="A0A4D6LHW4"/>
<gene>
    <name evidence="4" type="ORF">DEO72_LG3g2648</name>
</gene>